<feature type="binding site" evidence="9">
    <location>
        <position position="61"/>
    </location>
    <ligand>
        <name>substrate</name>
    </ligand>
</feature>
<dbReference type="GO" id="GO:0005737">
    <property type="term" value="C:cytoplasm"/>
    <property type="evidence" value="ECO:0007669"/>
    <property type="project" value="UniProtKB-SubCell"/>
</dbReference>
<feature type="site" description="Transition state stabilizer" evidence="9">
    <location>
        <position position="222"/>
    </location>
</feature>
<dbReference type="GO" id="GO:0003991">
    <property type="term" value="F:acetylglutamate kinase activity"/>
    <property type="evidence" value="ECO:0007669"/>
    <property type="project" value="UniProtKB-UniRule"/>
</dbReference>
<evidence type="ECO:0000256" key="9">
    <source>
        <dbReference type="HAMAP-Rule" id="MF_00082"/>
    </source>
</evidence>
<keyword evidence="3 9" id="KW-0028">Amino-acid biosynthesis</keyword>
<comment type="similarity">
    <text evidence="9">Belongs to the acetylglutamate kinase family. ArgB subfamily.</text>
</comment>
<dbReference type="Gene3D" id="3.40.1160.10">
    <property type="entry name" value="Acetylglutamate kinase-like"/>
    <property type="match status" value="1"/>
</dbReference>
<evidence type="ECO:0000256" key="4">
    <source>
        <dbReference type="ARBA" id="ARBA00022679"/>
    </source>
</evidence>
<keyword evidence="7 9" id="KW-0067">ATP-binding</keyword>
<dbReference type="PANTHER" id="PTHR23342:SF0">
    <property type="entry name" value="N-ACETYLGLUTAMATE SYNTHASE, MITOCHONDRIAL"/>
    <property type="match status" value="1"/>
</dbReference>
<dbReference type="PANTHER" id="PTHR23342">
    <property type="entry name" value="N-ACETYLGLUTAMATE SYNTHASE"/>
    <property type="match status" value="1"/>
</dbReference>
<dbReference type="GO" id="GO:0005524">
    <property type="term" value="F:ATP binding"/>
    <property type="evidence" value="ECO:0007669"/>
    <property type="project" value="UniProtKB-UniRule"/>
</dbReference>
<organism evidence="11 12">
    <name type="scientific">Sediminitomix flava</name>
    <dbReference type="NCBI Taxonomy" id="379075"/>
    <lineage>
        <taxon>Bacteria</taxon>
        <taxon>Pseudomonadati</taxon>
        <taxon>Bacteroidota</taxon>
        <taxon>Cytophagia</taxon>
        <taxon>Cytophagales</taxon>
        <taxon>Flammeovirgaceae</taxon>
        <taxon>Sediminitomix</taxon>
    </lineage>
</organism>
<feature type="binding site" evidence="9">
    <location>
        <begin position="39"/>
        <end position="40"/>
    </location>
    <ligand>
        <name>substrate</name>
    </ligand>
</feature>
<name>A0A315Z813_SEDFL</name>
<evidence type="ECO:0000313" key="12">
    <source>
        <dbReference type="Proteomes" id="UP000245535"/>
    </source>
</evidence>
<dbReference type="Proteomes" id="UP000245535">
    <property type="component" value="Unassembled WGS sequence"/>
</dbReference>
<dbReference type="GO" id="GO:0042450">
    <property type="term" value="P:L-arginine biosynthetic process via ornithine"/>
    <property type="evidence" value="ECO:0007669"/>
    <property type="project" value="UniProtKB-UniRule"/>
</dbReference>
<dbReference type="RefSeq" id="WP_109621272.1">
    <property type="nucleotide sequence ID" value="NZ_QGDO01000006.1"/>
</dbReference>
<dbReference type="SUPFAM" id="SSF53633">
    <property type="entry name" value="Carbamate kinase-like"/>
    <property type="match status" value="1"/>
</dbReference>
<dbReference type="EMBL" id="QGDO01000006">
    <property type="protein sequence ID" value="PWJ39330.1"/>
    <property type="molecule type" value="Genomic_DNA"/>
</dbReference>
<dbReference type="NCBIfam" id="TIGR00761">
    <property type="entry name" value="argB"/>
    <property type="match status" value="1"/>
</dbReference>
<evidence type="ECO:0000256" key="7">
    <source>
        <dbReference type="ARBA" id="ARBA00022840"/>
    </source>
</evidence>
<comment type="subcellular location">
    <subcellularLocation>
        <location evidence="9">Cytoplasm</location>
    </subcellularLocation>
</comment>
<evidence type="ECO:0000313" key="11">
    <source>
        <dbReference type="EMBL" id="PWJ39330.1"/>
    </source>
</evidence>
<dbReference type="InterPro" id="IPR001048">
    <property type="entry name" value="Asp/Glu/Uridylate_kinase"/>
</dbReference>
<evidence type="ECO:0000256" key="6">
    <source>
        <dbReference type="ARBA" id="ARBA00022777"/>
    </source>
</evidence>
<dbReference type="AlphaFoldDB" id="A0A315Z813"/>
<accession>A0A315Z813</accession>
<dbReference type="CDD" id="cd04238">
    <property type="entry name" value="AAK_NAGK-like"/>
    <property type="match status" value="1"/>
</dbReference>
<sequence length="257" mass="27340">MKVSVVKIGGNIIDNVEALDTFIQQFAQLEGLKVLVHGGGKSASALMKQMGLEPQMINGRRITDAETLKVVTMMYGGLINKNIVAGLQAQHCNALGLTGADANIIEAHKRPVKEIDFGFVGDVDKVNIAPLKAFFEAGLVPVFCALTHDNQGQLLNTNADTIASQIAVGLSEAYEVSLKYCFEKTGVLMDINDESSLIAHIHQGNYSGLKADGVIADGMIPKLDNAFDAIGEGVAEVQIGKAENLLQKEFIGTSITA</sequence>
<dbReference type="OrthoDB" id="9803155at2"/>
<evidence type="ECO:0000256" key="1">
    <source>
        <dbReference type="ARBA" id="ARBA00004828"/>
    </source>
</evidence>
<dbReference type="PIRSF" id="PIRSF000728">
    <property type="entry name" value="NAGK"/>
    <property type="match status" value="1"/>
</dbReference>
<reference evidence="11 12" key="1">
    <citation type="submission" date="2018-03" db="EMBL/GenBank/DDBJ databases">
        <title>Genomic Encyclopedia of Archaeal and Bacterial Type Strains, Phase II (KMG-II): from individual species to whole genera.</title>
        <authorList>
            <person name="Goeker M."/>
        </authorList>
    </citation>
    <scope>NUCLEOTIDE SEQUENCE [LARGE SCALE GENOMIC DNA]</scope>
    <source>
        <strain evidence="11 12">DSM 28229</strain>
    </source>
</reference>
<keyword evidence="4 9" id="KW-0808">Transferase</keyword>
<keyword evidence="2 9" id="KW-0055">Arginine biosynthesis</keyword>
<keyword evidence="9" id="KW-0963">Cytoplasm</keyword>
<evidence type="ECO:0000259" key="10">
    <source>
        <dbReference type="Pfam" id="PF00696"/>
    </source>
</evidence>
<gene>
    <name evidence="9" type="primary">argB</name>
    <name evidence="11" type="ORF">BC781_106231</name>
</gene>
<proteinExistence type="inferred from homology"/>
<comment type="pathway">
    <text evidence="1 9">Amino-acid biosynthesis; L-arginine biosynthesis; N(2)-acetyl-L-ornithine from L-glutamate: step 2/4.</text>
</comment>
<comment type="function">
    <text evidence="9">Catalyzes the ATP-dependent phosphorylation of N-acetyl-L-glutamate.</text>
</comment>
<evidence type="ECO:0000256" key="8">
    <source>
        <dbReference type="ARBA" id="ARBA00048141"/>
    </source>
</evidence>
<dbReference type="EC" id="2.7.2.8" evidence="9"/>
<comment type="caution">
    <text evidence="11">The sequence shown here is derived from an EMBL/GenBank/DDBJ whole genome shotgun (WGS) entry which is preliminary data.</text>
</comment>
<keyword evidence="5 9" id="KW-0547">Nucleotide-binding</keyword>
<evidence type="ECO:0000256" key="5">
    <source>
        <dbReference type="ARBA" id="ARBA00022741"/>
    </source>
</evidence>
<evidence type="ECO:0000256" key="3">
    <source>
        <dbReference type="ARBA" id="ARBA00022605"/>
    </source>
</evidence>
<evidence type="ECO:0000256" key="2">
    <source>
        <dbReference type="ARBA" id="ARBA00022571"/>
    </source>
</evidence>
<dbReference type="UniPathway" id="UPA00068">
    <property type="reaction ID" value="UER00107"/>
</dbReference>
<dbReference type="HAMAP" id="MF_00082">
    <property type="entry name" value="ArgB"/>
    <property type="match status" value="1"/>
</dbReference>
<feature type="domain" description="Aspartate/glutamate/uridylate kinase" evidence="10">
    <location>
        <begin position="3"/>
        <end position="239"/>
    </location>
</feature>
<dbReference type="InterPro" id="IPR004662">
    <property type="entry name" value="AcgluKinase_fam"/>
</dbReference>
<feature type="site" description="Transition state stabilizer" evidence="9">
    <location>
        <position position="7"/>
    </location>
</feature>
<comment type="catalytic activity">
    <reaction evidence="8 9">
        <text>N-acetyl-L-glutamate + ATP = N-acetyl-L-glutamyl 5-phosphate + ADP</text>
        <dbReference type="Rhea" id="RHEA:14629"/>
        <dbReference type="ChEBI" id="CHEBI:30616"/>
        <dbReference type="ChEBI" id="CHEBI:44337"/>
        <dbReference type="ChEBI" id="CHEBI:57936"/>
        <dbReference type="ChEBI" id="CHEBI:456216"/>
        <dbReference type="EC" id="2.7.2.8"/>
    </reaction>
</comment>
<keyword evidence="6 9" id="KW-0418">Kinase</keyword>
<dbReference type="InterPro" id="IPR036393">
    <property type="entry name" value="AceGlu_kinase-like_sf"/>
</dbReference>
<feature type="binding site" evidence="9">
    <location>
        <position position="156"/>
    </location>
    <ligand>
        <name>substrate</name>
    </ligand>
</feature>
<protein>
    <recommendedName>
        <fullName evidence="9">Acetylglutamate kinase</fullName>
        <ecNumber evidence="9">2.7.2.8</ecNumber>
    </recommendedName>
    <alternativeName>
        <fullName evidence="9">N-acetyl-L-glutamate 5-phosphotransferase</fullName>
    </alternativeName>
    <alternativeName>
        <fullName evidence="9">NAG kinase</fullName>
        <shortName evidence="9">NAGK</shortName>
    </alternativeName>
</protein>
<dbReference type="InterPro" id="IPR037528">
    <property type="entry name" value="ArgB"/>
</dbReference>
<keyword evidence="12" id="KW-1185">Reference proteome</keyword>
<dbReference type="Pfam" id="PF00696">
    <property type="entry name" value="AA_kinase"/>
    <property type="match status" value="1"/>
</dbReference>